<dbReference type="InterPro" id="IPR050624">
    <property type="entry name" value="HTH-type_Tx_Regulator"/>
</dbReference>
<dbReference type="RefSeq" id="WP_007011401.1">
    <property type="nucleotide sequence ID" value="NZ_AGFM01000007.1"/>
</dbReference>
<dbReference type="SUPFAM" id="SSF46689">
    <property type="entry name" value="Homeodomain-like"/>
    <property type="match status" value="1"/>
</dbReference>
<dbReference type="EMBL" id="AGFM01000007">
    <property type="protein sequence ID" value="EHJ62656.1"/>
    <property type="molecule type" value="Genomic_DNA"/>
</dbReference>
<dbReference type="PROSITE" id="PS50977">
    <property type="entry name" value="HTH_TETR_2"/>
    <property type="match status" value="1"/>
</dbReference>
<dbReference type="AlphaFoldDB" id="G6E813"/>
<name>G6E813_9SPHN</name>
<reference evidence="4 5" key="1">
    <citation type="journal article" date="2012" name="J. Bacteriol.">
        <title>Genome sequence of benzo(a)pyrene-degrading bacterium Novosphingobium pentaromativorans US6-1.</title>
        <authorList>
            <person name="Luo Y.R."/>
            <person name="Kang S.G."/>
            <person name="Kim S.J."/>
            <person name="Kim M.R."/>
            <person name="Li N."/>
            <person name="Lee J.H."/>
            <person name="Kwon K.K."/>
        </authorList>
    </citation>
    <scope>NUCLEOTIDE SEQUENCE [LARGE SCALE GENOMIC DNA]</scope>
    <source>
        <strain evidence="4 5">US6-1</strain>
    </source>
</reference>
<dbReference type="GO" id="GO:0003677">
    <property type="term" value="F:DNA binding"/>
    <property type="evidence" value="ECO:0007669"/>
    <property type="project" value="UniProtKB-UniRule"/>
</dbReference>
<proteinExistence type="predicted"/>
<feature type="domain" description="HTH tetR-type" evidence="3">
    <location>
        <begin position="18"/>
        <end position="78"/>
    </location>
</feature>
<dbReference type="PRINTS" id="PR00455">
    <property type="entry name" value="HTHTETR"/>
</dbReference>
<dbReference type="STRING" id="1088721.JI59_17675"/>
<dbReference type="PANTHER" id="PTHR43479">
    <property type="entry name" value="ACREF/ENVCD OPERON REPRESSOR-RELATED"/>
    <property type="match status" value="1"/>
</dbReference>
<dbReference type="KEGG" id="npn:JI59_17675"/>
<accession>G6E813</accession>
<dbReference type="Proteomes" id="UP000004030">
    <property type="component" value="Unassembled WGS sequence"/>
</dbReference>
<evidence type="ECO:0000256" key="1">
    <source>
        <dbReference type="ARBA" id="ARBA00023125"/>
    </source>
</evidence>
<dbReference type="eggNOG" id="COG1309">
    <property type="taxonomic scope" value="Bacteria"/>
</dbReference>
<dbReference type="InterPro" id="IPR009057">
    <property type="entry name" value="Homeodomain-like_sf"/>
</dbReference>
<evidence type="ECO:0000313" key="5">
    <source>
        <dbReference type="Proteomes" id="UP000004030"/>
    </source>
</evidence>
<keyword evidence="5" id="KW-1185">Reference proteome</keyword>
<evidence type="ECO:0000259" key="3">
    <source>
        <dbReference type="PROSITE" id="PS50977"/>
    </source>
</evidence>
<keyword evidence="1 2" id="KW-0238">DNA-binding</keyword>
<dbReference type="Pfam" id="PF00440">
    <property type="entry name" value="TetR_N"/>
    <property type="match status" value="1"/>
</dbReference>
<dbReference type="InterPro" id="IPR001647">
    <property type="entry name" value="HTH_TetR"/>
</dbReference>
<evidence type="ECO:0000313" key="4">
    <source>
        <dbReference type="EMBL" id="EHJ62656.1"/>
    </source>
</evidence>
<dbReference type="SUPFAM" id="SSF48498">
    <property type="entry name" value="Tetracyclin repressor-like, C-terminal domain"/>
    <property type="match status" value="1"/>
</dbReference>
<gene>
    <name evidence="4" type="ORF">NSU_0484</name>
</gene>
<sequence length="224" mass="25416">MRDSDRPAKPVAPTRRGALTRAKLIEAGRKAFSAYGYEIARIADVARLAGVSHGNFYRHFTDKDDLLHAVLAELHQDLHHPVSRRKASRAGGILGELIDYNTSFFHTYAEHRDMLRVAREAAARPRPSVFLDIWLEMRRPFIERNRRWMEKLQAKGLVDTSIDSALMAESLGSMIEQLAYVHVGLPRERPSDERLDELGEICGIISFRSIFANATAELGEEHVR</sequence>
<protein>
    <recommendedName>
        <fullName evidence="3">HTH tetR-type domain-containing protein</fullName>
    </recommendedName>
</protein>
<comment type="caution">
    <text evidence="4">The sequence shown here is derived from an EMBL/GenBank/DDBJ whole genome shotgun (WGS) entry which is preliminary data.</text>
</comment>
<evidence type="ECO:0000256" key="2">
    <source>
        <dbReference type="PROSITE-ProRule" id="PRU00335"/>
    </source>
</evidence>
<dbReference type="Gene3D" id="1.10.357.10">
    <property type="entry name" value="Tetracycline Repressor, domain 2"/>
    <property type="match status" value="1"/>
</dbReference>
<organism evidence="4 5">
    <name type="scientific">Novosphingobium pentaromativorans US6-1</name>
    <dbReference type="NCBI Taxonomy" id="1088721"/>
    <lineage>
        <taxon>Bacteria</taxon>
        <taxon>Pseudomonadati</taxon>
        <taxon>Pseudomonadota</taxon>
        <taxon>Alphaproteobacteria</taxon>
        <taxon>Sphingomonadales</taxon>
        <taxon>Sphingomonadaceae</taxon>
        <taxon>Novosphingobium</taxon>
    </lineage>
</organism>
<dbReference type="PANTHER" id="PTHR43479:SF11">
    <property type="entry name" value="ACREF_ENVCD OPERON REPRESSOR-RELATED"/>
    <property type="match status" value="1"/>
</dbReference>
<dbReference type="Gene3D" id="1.10.10.60">
    <property type="entry name" value="Homeodomain-like"/>
    <property type="match status" value="1"/>
</dbReference>
<dbReference type="PATRIC" id="fig|1088721.3.peg.476"/>
<feature type="DNA-binding region" description="H-T-H motif" evidence="2">
    <location>
        <begin position="41"/>
        <end position="60"/>
    </location>
</feature>
<dbReference type="InterPro" id="IPR036271">
    <property type="entry name" value="Tet_transcr_reg_TetR-rel_C_sf"/>
</dbReference>